<accession>B9R8P0</accession>
<dbReference type="OrthoDB" id="2526284at2759"/>
<evidence type="ECO:0000256" key="3">
    <source>
        <dbReference type="ARBA" id="ARBA00022676"/>
    </source>
</evidence>
<evidence type="ECO:0000256" key="1">
    <source>
        <dbReference type="ARBA" id="ARBA00004167"/>
    </source>
</evidence>
<evidence type="ECO:0000313" key="10">
    <source>
        <dbReference type="Proteomes" id="UP000008311"/>
    </source>
</evidence>
<dbReference type="EMBL" id="EQ973772">
    <property type="protein sequence ID" value="EEF52870.1"/>
    <property type="molecule type" value="Genomic_DNA"/>
</dbReference>
<dbReference type="GO" id="GO:0005737">
    <property type="term" value="C:cytoplasm"/>
    <property type="evidence" value="ECO:0000318"/>
    <property type="project" value="GO_Central"/>
</dbReference>
<dbReference type="InParanoid" id="B9R8P0"/>
<keyword evidence="10" id="KW-1185">Reference proteome</keyword>
<dbReference type="FunCoup" id="B9R8P0">
    <property type="interactions" value="1"/>
</dbReference>
<dbReference type="STRING" id="3988.B9R8P0"/>
<organism evidence="9 10">
    <name type="scientific">Ricinus communis</name>
    <name type="common">Castor bean</name>
    <dbReference type="NCBI Taxonomy" id="3988"/>
    <lineage>
        <taxon>Eukaryota</taxon>
        <taxon>Viridiplantae</taxon>
        <taxon>Streptophyta</taxon>
        <taxon>Embryophyta</taxon>
        <taxon>Tracheophyta</taxon>
        <taxon>Spermatophyta</taxon>
        <taxon>Magnoliopsida</taxon>
        <taxon>eudicotyledons</taxon>
        <taxon>Gunneridae</taxon>
        <taxon>Pentapetalae</taxon>
        <taxon>rosids</taxon>
        <taxon>fabids</taxon>
        <taxon>Malpighiales</taxon>
        <taxon>Euphorbiaceae</taxon>
        <taxon>Acalyphoideae</taxon>
        <taxon>Acalypheae</taxon>
        <taxon>Ricinus</taxon>
    </lineage>
</organism>
<keyword evidence="7 8" id="KW-0472">Membrane</keyword>
<evidence type="ECO:0000256" key="6">
    <source>
        <dbReference type="ARBA" id="ARBA00022989"/>
    </source>
</evidence>
<keyword evidence="6 8" id="KW-1133">Transmembrane helix</keyword>
<dbReference type="Pfam" id="PF01697">
    <property type="entry name" value="Glyco_transf_92"/>
    <property type="match status" value="1"/>
</dbReference>
<comment type="subcellular location">
    <subcellularLocation>
        <location evidence="1">Membrane</location>
        <topology evidence="1">Single-pass membrane protein</topology>
    </subcellularLocation>
</comment>
<evidence type="ECO:0000256" key="7">
    <source>
        <dbReference type="ARBA" id="ARBA00023136"/>
    </source>
</evidence>
<dbReference type="EC" id="2.4.1.-" evidence="8"/>
<dbReference type="GO" id="GO:0016020">
    <property type="term" value="C:membrane"/>
    <property type="evidence" value="ECO:0007669"/>
    <property type="project" value="UniProtKB-SubCell"/>
</dbReference>
<comment type="similarity">
    <text evidence="2 8">Belongs to the glycosyltransferase 92 family.</text>
</comment>
<keyword evidence="3 8" id="KW-0328">Glycosyltransferase</keyword>
<reference evidence="10" key="1">
    <citation type="journal article" date="2010" name="Nat. Biotechnol.">
        <title>Draft genome sequence of the oilseed species Ricinus communis.</title>
        <authorList>
            <person name="Chan A.P."/>
            <person name="Crabtree J."/>
            <person name="Zhao Q."/>
            <person name="Lorenzi H."/>
            <person name="Orvis J."/>
            <person name="Puiu D."/>
            <person name="Melake-Berhan A."/>
            <person name="Jones K.M."/>
            <person name="Redman J."/>
            <person name="Chen G."/>
            <person name="Cahoon E.B."/>
            <person name="Gedil M."/>
            <person name="Stanke M."/>
            <person name="Haas B.J."/>
            <person name="Wortman J.R."/>
            <person name="Fraser-Liggett C.M."/>
            <person name="Ravel J."/>
            <person name="Rabinowicz P.D."/>
        </authorList>
    </citation>
    <scope>NUCLEOTIDE SEQUENCE [LARGE SCALE GENOMIC DNA]</scope>
    <source>
        <strain evidence="10">cv. Hale</strain>
    </source>
</reference>
<gene>
    <name evidence="9" type="ORF">RCOM_1601190</name>
</gene>
<evidence type="ECO:0000313" key="9">
    <source>
        <dbReference type="EMBL" id="EEF52870.1"/>
    </source>
</evidence>
<dbReference type="KEGG" id="rcu:8273619"/>
<dbReference type="PANTHER" id="PTHR21461">
    <property type="entry name" value="GLYCOSYLTRANSFERASE FAMILY 92 PROTEIN"/>
    <property type="match status" value="1"/>
</dbReference>
<dbReference type="eggNOG" id="ENOG502QTF9">
    <property type="taxonomic scope" value="Eukaryota"/>
</dbReference>
<dbReference type="Proteomes" id="UP000008311">
    <property type="component" value="Unassembled WGS sequence"/>
</dbReference>
<evidence type="ECO:0000256" key="4">
    <source>
        <dbReference type="ARBA" id="ARBA00022679"/>
    </source>
</evidence>
<feature type="transmembrane region" description="Helical" evidence="8">
    <location>
        <begin position="42"/>
        <end position="63"/>
    </location>
</feature>
<proteinExistence type="inferred from homology"/>
<dbReference type="InterPro" id="IPR008166">
    <property type="entry name" value="Glyco_transf_92"/>
</dbReference>
<keyword evidence="5 8" id="KW-0812">Transmembrane</keyword>
<name>B9R8P0_RICCO</name>
<dbReference type="PANTHER" id="PTHR21461:SF69">
    <property type="entry name" value="GLYCOSYLTRANSFERASE FAMILY 92 PROTEIN"/>
    <property type="match status" value="1"/>
</dbReference>
<dbReference type="OMA" id="PDLPLWN"/>
<evidence type="ECO:0000256" key="8">
    <source>
        <dbReference type="RuleBase" id="RU366017"/>
    </source>
</evidence>
<keyword evidence="4 8" id="KW-0808">Transferase</keyword>
<dbReference type="GO" id="GO:0016757">
    <property type="term" value="F:glycosyltransferase activity"/>
    <property type="evidence" value="ECO:0000318"/>
    <property type="project" value="GO_Central"/>
</dbReference>
<sequence>MNTIEKSPSAPLLYLLSIGRSSEGGGGGGDISNITETMRCRASAMVLISFISAFLCVSFSLYFSRNSIYTTQVLYPSPNLVPPNNAIQESIILNLNHPQRVQDSIFTPSVSVLFPDWEVLVIVSPEIHSDFPFLSAHNLTCFYPNNATSPARFSEILPSTNQTTFKCLLPRSSRRRLPFVAPVLMRLLEKELPIPRPLSSPPEEILRWSKLVYESFSAENDVVLFAKGLNNRQGINRSPSELRCVFIHESDNNIIVKTAVTSSIQEVFRCDHPDLTALVSGVEEGEDPIKLKVSLEVLEVKKVMPTVSYYNPWRKIANPETKKSQLCATTMVYNVGKYLREWVMYHSKIGIEKFILYDNDSDDDLSIVVKELNQQGYNVETLLWFWPKTQEAVFSHAALHARDSCKWMMYVDVDEFVFAPSWDNSSQPFDRLLKSLLPSSGEMIGQVSIKCNEFGPSNQKSNPVEGVTQGYNCRRRVENRHKSIVLLEAIHRSLHNVIHHFSLKEEYRTKQLSLERAVVNHYKYQAWSEFKAKFRRRVSAYVVDWMQAMNPESKDRTPGLGYEAIEPPGWENKFCEVRDDRLKFLTQKWFGTQRETGYRMAWQS</sequence>
<dbReference type="AlphaFoldDB" id="B9R8P0"/>
<protein>
    <recommendedName>
        <fullName evidence="8">Glycosyltransferase family 92 protein</fullName>
        <ecNumber evidence="8">2.4.1.-</ecNumber>
    </recommendedName>
</protein>
<evidence type="ECO:0000256" key="5">
    <source>
        <dbReference type="ARBA" id="ARBA00022692"/>
    </source>
</evidence>
<evidence type="ECO:0000256" key="2">
    <source>
        <dbReference type="ARBA" id="ARBA00007647"/>
    </source>
</evidence>